<evidence type="ECO:0000313" key="4">
    <source>
        <dbReference type="Proteomes" id="UP000753961"/>
    </source>
</evidence>
<dbReference type="PANTHER" id="PTHR46268">
    <property type="entry name" value="STRESS RESPONSE PROTEIN NHAX"/>
    <property type="match status" value="1"/>
</dbReference>
<dbReference type="RefSeq" id="WP_222581817.1">
    <property type="nucleotide sequence ID" value="NZ_JAHVHU010000030.1"/>
</dbReference>
<dbReference type="Gene3D" id="3.40.50.620">
    <property type="entry name" value="HUPs"/>
    <property type="match status" value="2"/>
</dbReference>
<comment type="similarity">
    <text evidence="1">Belongs to the universal stress protein A family.</text>
</comment>
<dbReference type="Proteomes" id="UP000753961">
    <property type="component" value="Unassembled WGS sequence"/>
</dbReference>
<evidence type="ECO:0000256" key="1">
    <source>
        <dbReference type="ARBA" id="ARBA00008791"/>
    </source>
</evidence>
<protein>
    <submittedName>
        <fullName evidence="3">Universal stress protein</fullName>
    </submittedName>
</protein>
<name>A0A953LER4_9BACT</name>
<evidence type="ECO:0000259" key="2">
    <source>
        <dbReference type="Pfam" id="PF00582"/>
    </source>
</evidence>
<sequence length="285" mass="32178">MKKYNYILVALDLTPIDVHLIRYASFLASVVGAEKVYFVHNIKKYEISSLFADQLEGVDLDQVVGEELNDKVSTYFEGQVPWEVFISEDPYTESLIQYVVRKYGISLTIVGNKNQSKGTGILPAKLLRMLRCDVFSLPSVDDFSLNSVWAGTDFSNASRKIFSLLELFQKVRNSTITAAHVYEVPVHFSPYVPREEMHPRIVRHSEKRFARFIKSLNFPGTIQQKIIPGRDASHASLLVRAAERANADLLVIGDKGGNTFSSLLIGSTAEEIFYNNIQIPLWVVK</sequence>
<gene>
    <name evidence="3" type="ORF">KUV50_19110</name>
</gene>
<dbReference type="AlphaFoldDB" id="A0A953LER4"/>
<accession>A0A953LER4</accession>
<keyword evidence="4" id="KW-1185">Reference proteome</keyword>
<proteinExistence type="inferred from homology"/>
<dbReference type="InterPro" id="IPR014729">
    <property type="entry name" value="Rossmann-like_a/b/a_fold"/>
</dbReference>
<comment type="caution">
    <text evidence="3">The sequence shown here is derived from an EMBL/GenBank/DDBJ whole genome shotgun (WGS) entry which is preliminary data.</text>
</comment>
<dbReference type="CDD" id="cd00293">
    <property type="entry name" value="USP-like"/>
    <property type="match status" value="1"/>
</dbReference>
<dbReference type="PANTHER" id="PTHR46268:SF15">
    <property type="entry name" value="UNIVERSAL STRESS PROTEIN HP_0031"/>
    <property type="match status" value="1"/>
</dbReference>
<reference evidence="3" key="1">
    <citation type="submission" date="2021-06" db="EMBL/GenBank/DDBJ databases">
        <title>44 bacteria genomes isolated from Dapeng, Shenzhen.</title>
        <authorList>
            <person name="Zheng W."/>
            <person name="Yu S."/>
            <person name="Huang Y."/>
        </authorList>
    </citation>
    <scope>NUCLEOTIDE SEQUENCE</scope>
    <source>
        <strain evidence="3">DP5N28-2</strain>
    </source>
</reference>
<dbReference type="Pfam" id="PF00582">
    <property type="entry name" value="Usp"/>
    <property type="match status" value="1"/>
</dbReference>
<evidence type="ECO:0000313" key="3">
    <source>
        <dbReference type="EMBL" id="MBY5960269.1"/>
    </source>
</evidence>
<feature type="domain" description="UspA" evidence="2">
    <location>
        <begin position="150"/>
        <end position="285"/>
    </location>
</feature>
<dbReference type="EMBL" id="JAHVHU010000030">
    <property type="protein sequence ID" value="MBY5960269.1"/>
    <property type="molecule type" value="Genomic_DNA"/>
</dbReference>
<dbReference type="InterPro" id="IPR006016">
    <property type="entry name" value="UspA"/>
</dbReference>
<organism evidence="3 4">
    <name type="scientific">Membranihabitans marinus</name>
    <dbReference type="NCBI Taxonomy" id="1227546"/>
    <lineage>
        <taxon>Bacteria</taxon>
        <taxon>Pseudomonadati</taxon>
        <taxon>Bacteroidota</taxon>
        <taxon>Saprospiria</taxon>
        <taxon>Saprospirales</taxon>
        <taxon>Saprospiraceae</taxon>
        <taxon>Membranihabitans</taxon>
    </lineage>
</organism>
<dbReference type="SUPFAM" id="SSF52402">
    <property type="entry name" value="Adenine nucleotide alpha hydrolases-like"/>
    <property type="match status" value="2"/>
</dbReference>